<comment type="caution">
    <text evidence="2">The sequence shown here is derived from an EMBL/GenBank/DDBJ whole genome shotgun (WGS) entry which is preliminary data.</text>
</comment>
<feature type="region of interest" description="Disordered" evidence="1">
    <location>
        <begin position="1"/>
        <end position="186"/>
    </location>
</feature>
<evidence type="ECO:0000313" key="2">
    <source>
        <dbReference type="EMBL" id="KAJ1185366.1"/>
    </source>
</evidence>
<sequence length="219" mass="23169">MSRSSMVPPCRPPIRNSPLGATLLRHDAGGPAPPLSDPTGAPLGGSAGRAATAAPPRSTRAQFSVPGPALVKTEPRPLLRLQVKRPLGRGPTRAPSAPQVLRGHNQATGSSRSHRRTRAAPSAIAAAWLPTRGRGFKREEGPQASSRAGRLSTVRRSSRIRSGGPAAPPAGLLHGARTPRVDGPDRRVYPEFSGRPLRSWFFRCPPCSGPWPRPSQSLS</sequence>
<accession>A0AAV7UAK1</accession>
<evidence type="ECO:0000313" key="3">
    <source>
        <dbReference type="Proteomes" id="UP001066276"/>
    </source>
</evidence>
<evidence type="ECO:0000256" key="1">
    <source>
        <dbReference type="SAM" id="MobiDB-lite"/>
    </source>
</evidence>
<gene>
    <name evidence="2" type="ORF">NDU88_002159</name>
</gene>
<dbReference type="AlphaFoldDB" id="A0AAV7UAK1"/>
<proteinExistence type="predicted"/>
<dbReference type="EMBL" id="JANPWB010000005">
    <property type="protein sequence ID" value="KAJ1185366.1"/>
    <property type="molecule type" value="Genomic_DNA"/>
</dbReference>
<reference evidence="2" key="1">
    <citation type="journal article" date="2022" name="bioRxiv">
        <title>Sequencing and chromosome-scale assembly of the giantPleurodeles waltlgenome.</title>
        <authorList>
            <person name="Brown T."/>
            <person name="Elewa A."/>
            <person name="Iarovenko S."/>
            <person name="Subramanian E."/>
            <person name="Araus A.J."/>
            <person name="Petzold A."/>
            <person name="Susuki M."/>
            <person name="Suzuki K.-i.T."/>
            <person name="Hayashi T."/>
            <person name="Toyoda A."/>
            <person name="Oliveira C."/>
            <person name="Osipova E."/>
            <person name="Leigh N.D."/>
            <person name="Simon A."/>
            <person name="Yun M.H."/>
        </authorList>
    </citation>
    <scope>NUCLEOTIDE SEQUENCE</scope>
    <source>
        <strain evidence="2">20211129_DDA</strain>
        <tissue evidence="2">Liver</tissue>
    </source>
</reference>
<feature type="compositionally biased region" description="Low complexity" evidence="1">
    <location>
        <begin position="48"/>
        <end position="61"/>
    </location>
</feature>
<dbReference type="Proteomes" id="UP001066276">
    <property type="component" value="Chromosome 3_1"/>
</dbReference>
<name>A0AAV7UAK1_PLEWA</name>
<keyword evidence="3" id="KW-1185">Reference proteome</keyword>
<protein>
    <submittedName>
        <fullName evidence="2">Uncharacterized protein</fullName>
    </submittedName>
</protein>
<organism evidence="2 3">
    <name type="scientific">Pleurodeles waltl</name>
    <name type="common">Iberian ribbed newt</name>
    <dbReference type="NCBI Taxonomy" id="8319"/>
    <lineage>
        <taxon>Eukaryota</taxon>
        <taxon>Metazoa</taxon>
        <taxon>Chordata</taxon>
        <taxon>Craniata</taxon>
        <taxon>Vertebrata</taxon>
        <taxon>Euteleostomi</taxon>
        <taxon>Amphibia</taxon>
        <taxon>Batrachia</taxon>
        <taxon>Caudata</taxon>
        <taxon>Salamandroidea</taxon>
        <taxon>Salamandridae</taxon>
        <taxon>Pleurodelinae</taxon>
        <taxon>Pleurodeles</taxon>
    </lineage>
</organism>